<dbReference type="Pfam" id="PF13577">
    <property type="entry name" value="SnoaL_4"/>
    <property type="match status" value="1"/>
</dbReference>
<evidence type="ECO:0000313" key="2">
    <source>
        <dbReference type="EMBL" id="BAH50813.1"/>
    </source>
</evidence>
<feature type="domain" description="SnoaL-like" evidence="1">
    <location>
        <begin position="12"/>
        <end position="145"/>
    </location>
</feature>
<proteinExistence type="predicted"/>
<name>C1B3W5_RHOOB</name>
<organism evidence="2 3">
    <name type="scientific">Rhodococcus opacus (strain B4)</name>
    <dbReference type="NCBI Taxonomy" id="632772"/>
    <lineage>
        <taxon>Bacteria</taxon>
        <taxon>Bacillati</taxon>
        <taxon>Actinomycetota</taxon>
        <taxon>Actinomycetes</taxon>
        <taxon>Mycobacteriales</taxon>
        <taxon>Nocardiaceae</taxon>
        <taxon>Rhodococcus</taxon>
    </lineage>
</organism>
<evidence type="ECO:0000259" key="1">
    <source>
        <dbReference type="Pfam" id="PF13577"/>
    </source>
</evidence>
<reference evidence="2 3" key="1">
    <citation type="submission" date="2009-03" db="EMBL/GenBank/DDBJ databases">
        <title>Comparison of the complete genome sequences of Rhodococcus erythropolis PR4 and Rhodococcus opacus B4.</title>
        <authorList>
            <person name="Takarada H."/>
            <person name="Sekine M."/>
            <person name="Hosoyama A."/>
            <person name="Yamada R."/>
            <person name="Fujisawa T."/>
            <person name="Omata S."/>
            <person name="Shimizu A."/>
            <person name="Tsukatani N."/>
            <person name="Tanikawa S."/>
            <person name="Fujita N."/>
            <person name="Harayama S."/>
        </authorList>
    </citation>
    <scope>NUCLEOTIDE SEQUENCE [LARGE SCALE GENOMIC DNA]</scope>
    <source>
        <strain evidence="2 3">B4</strain>
    </source>
</reference>
<dbReference type="KEGG" id="rop:ROP_25660"/>
<gene>
    <name evidence="2" type="ordered locus">ROP_25660</name>
</gene>
<dbReference type="STRING" id="632772.ROP_25660"/>
<evidence type="ECO:0000313" key="3">
    <source>
        <dbReference type="Proteomes" id="UP000002212"/>
    </source>
</evidence>
<dbReference type="AlphaFoldDB" id="C1B3W5"/>
<sequence>MSEMHRAGATEHIEKREAVHRVMCRYMELCDVPAVRFSALELGSLFTPDAVWEGVGSDYAHKFGRRQGREEIVGMLTAYLPPSSHFRANAHLLGNEQIDVDGPAAHGRWVMQQLSRYEDDSAELLVARITAECEIRNGTARISHFTTEKLFASRLDEAARLLESNGKRT</sequence>
<dbReference type="HOGENOM" id="CLU_126588_0_0_11"/>
<dbReference type="Gene3D" id="3.10.450.50">
    <property type="match status" value="1"/>
</dbReference>
<dbReference type="SUPFAM" id="SSF54427">
    <property type="entry name" value="NTF2-like"/>
    <property type="match status" value="1"/>
</dbReference>
<dbReference type="EMBL" id="AP011115">
    <property type="protein sequence ID" value="BAH50813.1"/>
    <property type="molecule type" value="Genomic_DNA"/>
</dbReference>
<dbReference type="Proteomes" id="UP000002212">
    <property type="component" value="Chromosome"/>
</dbReference>
<dbReference type="InterPro" id="IPR037401">
    <property type="entry name" value="SnoaL-like"/>
</dbReference>
<dbReference type="InterPro" id="IPR032710">
    <property type="entry name" value="NTF2-like_dom_sf"/>
</dbReference>
<dbReference type="PATRIC" id="fig|632772.20.peg.2683"/>
<accession>C1B3W5</accession>
<protein>
    <recommendedName>
        <fullName evidence="1">SnoaL-like domain-containing protein</fullName>
    </recommendedName>
</protein>